<dbReference type="AlphaFoldDB" id="A0A9Q3HSV9"/>
<sequence length="126" mass="14328">MQLTTNSHINTIFKVWVITPHGARKQFGMPIFVHEMTSSLPPDHLTPLPCLLSCMKWLLYHPLIISASRKDRLPLLSLPLHNHPFLHLPCSCSRCTLMICLQHCHPMSSLTHAYALEPRSALMISL</sequence>
<evidence type="ECO:0000313" key="1">
    <source>
        <dbReference type="EMBL" id="MBW0516113.1"/>
    </source>
</evidence>
<comment type="caution">
    <text evidence="1">The sequence shown here is derived from an EMBL/GenBank/DDBJ whole genome shotgun (WGS) entry which is preliminary data.</text>
</comment>
<proteinExistence type="predicted"/>
<reference evidence="1" key="1">
    <citation type="submission" date="2021-03" db="EMBL/GenBank/DDBJ databases">
        <title>Draft genome sequence of rust myrtle Austropuccinia psidii MF-1, a brazilian biotype.</title>
        <authorList>
            <person name="Quecine M.C."/>
            <person name="Pachon D.M.R."/>
            <person name="Bonatelli M.L."/>
            <person name="Correr F.H."/>
            <person name="Franceschini L.M."/>
            <person name="Leite T.F."/>
            <person name="Margarido G.R.A."/>
            <person name="Almeida C.A."/>
            <person name="Ferrarezi J.A."/>
            <person name="Labate C.A."/>
        </authorList>
    </citation>
    <scope>NUCLEOTIDE SEQUENCE</scope>
    <source>
        <strain evidence="1">MF-1</strain>
    </source>
</reference>
<name>A0A9Q3HSV9_9BASI</name>
<gene>
    <name evidence="1" type="ORF">O181_055828</name>
</gene>
<accession>A0A9Q3HSV9</accession>
<dbReference type="EMBL" id="AVOT02025056">
    <property type="protein sequence ID" value="MBW0516113.1"/>
    <property type="molecule type" value="Genomic_DNA"/>
</dbReference>
<keyword evidence="2" id="KW-1185">Reference proteome</keyword>
<organism evidence="1 2">
    <name type="scientific">Austropuccinia psidii MF-1</name>
    <dbReference type="NCBI Taxonomy" id="1389203"/>
    <lineage>
        <taxon>Eukaryota</taxon>
        <taxon>Fungi</taxon>
        <taxon>Dikarya</taxon>
        <taxon>Basidiomycota</taxon>
        <taxon>Pucciniomycotina</taxon>
        <taxon>Pucciniomycetes</taxon>
        <taxon>Pucciniales</taxon>
        <taxon>Sphaerophragmiaceae</taxon>
        <taxon>Austropuccinia</taxon>
    </lineage>
</organism>
<protein>
    <submittedName>
        <fullName evidence="1">Uncharacterized protein</fullName>
    </submittedName>
</protein>
<dbReference type="Proteomes" id="UP000765509">
    <property type="component" value="Unassembled WGS sequence"/>
</dbReference>
<evidence type="ECO:0000313" key="2">
    <source>
        <dbReference type="Proteomes" id="UP000765509"/>
    </source>
</evidence>